<dbReference type="AlphaFoldDB" id="A0A1A6DXT1"/>
<dbReference type="OrthoDB" id="9781367at2"/>
<organism evidence="17 18">
    <name type="scientific">Tepidimonas fonticaldi</name>
    <dbReference type="NCBI Taxonomy" id="1101373"/>
    <lineage>
        <taxon>Bacteria</taxon>
        <taxon>Pseudomonadati</taxon>
        <taxon>Pseudomonadota</taxon>
        <taxon>Betaproteobacteria</taxon>
        <taxon>Burkholderiales</taxon>
        <taxon>Tepidimonas</taxon>
    </lineage>
</organism>
<keyword evidence="11" id="KW-0479">Metal-binding</keyword>
<evidence type="ECO:0000313" key="17">
    <source>
        <dbReference type="EMBL" id="OBS31653.1"/>
    </source>
</evidence>
<dbReference type="CDD" id="cd07503">
    <property type="entry name" value="HAD_HisB-N"/>
    <property type="match status" value="1"/>
</dbReference>
<dbReference type="GO" id="GO:0046872">
    <property type="term" value="F:metal ion binding"/>
    <property type="evidence" value="ECO:0007669"/>
    <property type="project" value="UniProtKB-KW"/>
</dbReference>
<evidence type="ECO:0000256" key="1">
    <source>
        <dbReference type="ARBA" id="ARBA00001226"/>
    </source>
</evidence>
<evidence type="ECO:0000256" key="12">
    <source>
        <dbReference type="ARBA" id="ARBA00022801"/>
    </source>
</evidence>
<comment type="cofactor">
    <cofactor evidence="3">
        <name>Zn(2+)</name>
        <dbReference type="ChEBI" id="CHEBI:29105"/>
    </cofactor>
</comment>
<keyword evidence="18" id="KW-1185">Reference proteome</keyword>
<keyword evidence="15" id="KW-0119">Carbohydrate metabolism</keyword>
<evidence type="ECO:0000256" key="9">
    <source>
        <dbReference type="ARBA" id="ARBA00014542"/>
    </source>
</evidence>
<evidence type="ECO:0000256" key="3">
    <source>
        <dbReference type="ARBA" id="ARBA00001947"/>
    </source>
</evidence>
<keyword evidence="10" id="KW-0963">Cytoplasm</keyword>
<name>A0A1A6DXT1_9BURK</name>
<reference evidence="17 18" key="1">
    <citation type="submission" date="2016-06" db="EMBL/GenBank/DDBJ databases">
        <title>Genome sequence of Tepidimonas fonticaldi PL17.</title>
        <authorList>
            <person name="Pinnaka A.K."/>
        </authorList>
    </citation>
    <scope>NUCLEOTIDE SEQUENCE [LARGE SCALE GENOMIC DNA]</scope>
    <source>
        <strain evidence="17 18">PL17</strain>
    </source>
</reference>
<dbReference type="GO" id="GO:0034200">
    <property type="term" value="F:D-glycero-beta-D-manno-heptose 1,7-bisphosphate 7-phosphatase activity"/>
    <property type="evidence" value="ECO:0007669"/>
    <property type="project" value="UniProtKB-EC"/>
</dbReference>
<dbReference type="NCBIfam" id="NF006506">
    <property type="entry name" value="PRK08942.1"/>
    <property type="match status" value="1"/>
</dbReference>
<dbReference type="PANTHER" id="PTHR42891:SF1">
    <property type="entry name" value="D-GLYCERO-BETA-D-MANNO-HEPTOSE-1,7-BISPHOSPHATE 7-PHOSPHATASE"/>
    <property type="match status" value="1"/>
</dbReference>
<dbReference type="SUPFAM" id="SSF56784">
    <property type="entry name" value="HAD-like"/>
    <property type="match status" value="1"/>
</dbReference>
<dbReference type="STRING" id="1101373.A9O67_00535"/>
<dbReference type="RefSeq" id="WP_068606970.1">
    <property type="nucleotide sequence ID" value="NZ_LZDH01000012.1"/>
</dbReference>
<dbReference type="EC" id="3.1.3.82" evidence="8"/>
<comment type="subcellular location">
    <subcellularLocation>
        <location evidence="4">Cytoplasm</location>
    </subcellularLocation>
</comment>
<dbReference type="PANTHER" id="PTHR42891">
    <property type="entry name" value="D-GLYCERO-BETA-D-MANNO-HEPTOSE-1,7-BISPHOSPHATE 7-PHOSPHATASE"/>
    <property type="match status" value="1"/>
</dbReference>
<accession>A0A1A6DXT1</accession>
<dbReference type="InterPro" id="IPR036412">
    <property type="entry name" value="HAD-like_sf"/>
</dbReference>
<comment type="catalytic activity">
    <reaction evidence="1">
        <text>D-glycero-beta-D-manno-heptose 1,7-bisphosphate + H2O = D-glycero-beta-D-manno-heptose 1-phosphate + phosphate</text>
        <dbReference type="Rhea" id="RHEA:28518"/>
        <dbReference type="ChEBI" id="CHEBI:15377"/>
        <dbReference type="ChEBI" id="CHEBI:43474"/>
        <dbReference type="ChEBI" id="CHEBI:60208"/>
        <dbReference type="ChEBI" id="CHEBI:61593"/>
        <dbReference type="EC" id="3.1.3.82"/>
    </reaction>
</comment>
<evidence type="ECO:0000256" key="11">
    <source>
        <dbReference type="ARBA" id="ARBA00022723"/>
    </source>
</evidence>
<dbReference type="EMBL" id="LZDH01000012">
    <property type="protein sequence ID" value="OBS31653.1"/>
    <property type="molecule type" value="Genomic_DNA"/>
</dbReference>
<dbReference type="Pfam" id="PF13242">
    <property type="entry name" value="Hydrolase_like"/>
    <property type="match status" value="1"/>
</dbReference>
<keyword evidence="14" id="KW-0460">Magnesium</keyword>
<dbReference type="FunFam" id="3.40.50.1000:FF:000168">
    <property type="entry name" value="D,D-heptose 1,7-bisphosphate phosphatase"/>
    <property type="match status" value="1"/>
</dbReference>
<gene>
    <name evidence="17" type="ORF">A9O67_00535</name>
</gene>
<comment type="caution">
    <text evidence="17">The sequence shown here is derived from an EMBL/GenBank/DDBJ whole genome shotgun (WGS) entry which is preliminary data.</text>
</comment>
<dbReference type="InterPro" id="IPR006543">
    <property type="entry name" value="Histidinol-phos"/>
</dbReference>
<evidence type="ECO:0000256" key="7">
    <source>
        <dbReference type="ARBA" id="ARBA00011245"/>
    </source>
</evidence>
<dbReference type="InterPro" id="IPR006549">
    <property type="entry name" value="HAD-SF_hydro_IIIA"/>
</dbReference>
<evidence type="ECO:0000256" key="16">
    <source>
        <dbReference type="ARBA" id="ARBA00031828"/>
    </source>
</evidence>
<dbReference type="InterPro" id="IPR023214">
    <property type="entry name" value="HAD_sf"/>
</dbReference>
<dbReference type="NCBIfam" id="TIGR01662">
    <property type="entry name" value="HAD-SF-IIIA"/>
    <property type="match status" value="1"/>
</dbReference>
<comment type="cofactor">
    <cofactor evidence="2">
        <name>Mg(2+)</name>
        <dbReference type="ChEBI" id="CHEBI:18420"/>
    </cofactor>
</comment>
<evidence type="ECO:0000313" key="18">
    <source>
        <dbReference type="Proteomes" id="UP000091969"/>
    </source>
</evidence>
<dbReference type="InterPro" id="IPR004446">
    <property type="entry name" value="Heptose_bisP_phosphatase"/>
</dbReference>
<dbReference type="NCBIfam" id="TIGR01656">
    <property type="entry name" value="Histidinol-ppas"/>
    <property type="match status" value="1"/>
</dbReference>
<evidence type="ECO:0000256" key="6">
    <source>
        <dbReference type="ARBA" id="ARBA00005628"/>
    </source>
</evidence>
<sequence length="206" mass="21411">MAVRDLRLVVIDRDGTLNRDPEDFLHGPDDWEPLPGALEAVARLNEAGWRVVVASNQSGLGRGLFDVDTLNAVHARMHKALAGVGGRIDAVFFCPHAPEDACDCRKPAPGLFLQIAARYGIAPAQLVAVGDSVRDACAGVAAGCDTHLVLTGQSAVHRDGTRPVGLPEGVTIHDDLLAFADALIARHAPAARAADGPAGGMGAARP</sequence>
<evidence type="ECO:0000256" key="8">
    <source>
        <dbReference type="ARBA" id="ARBA00012987"/>
    </source>
</evidence>
<comment type="subunit">
    <text evidence="7">Monomer.</text>
</comment>
<keyword evidence="12" id="KW-0378">Hydrolase</keyword>
<proteinExistence type="inferred from homology"/>
<evidence type="ECO:0000256" key="13">
    <source>
        <dbReference type="ARBA" id="ARBA00022833"/>
    </source>
</evidence>
<dbReference type="Gene3D" id="3.40.50.1000">
    <property type="entry name" value="HAD superfamily/HAD-like"/>
    <property type="match status" value="1"/>
</dbReference>
<dbReference type="Proteomes" id="UP000091969">
    <property type="component" value="Unassembled WGS sequence"/>
</dbReference>
<evidence type="ECO:0000256" key="10">
    <source>
        <dbReference type="ARBA" id="ARBA00022490"/>
    </source>
</evidence>
<dbReference type="GO" id="GO:0005737">
    <property type="term" value="C:cytoplasm"/>
    <property type="evidence" value="ECO:0007669"/>
    <property type="project" value="UniProtKB-SubCell"/>
</dbReference>
<comment type="similarity">
    <text evidence="6">Belongs to the GmhB family.</text>
</comment>
<evidence type="ECO:0000256" key="5">
    <source>
        <dbReference type="ARBA" id="ARBA00004708"/>
    </source>
</evidence>
<protein>
    <recommendedName>
        <fullName evidence="9">D-glycero-beta-D-manno-heptose-1,7-bisphosphate 7-phosphatase</fullName>
        <ecNumber evidence="8">3.1.3.82</ecNumber>
    </recommendedName>
    <alternativeName>
        <fullName evidence="16">D,D-heptose 1,7-bisphosphate phosphatase</fullName>
    </alternativeName>
</protein>
<keyword evidence="13" id="KW-0862">Zinc</keyword>
<comment type="pathway">
    <text evidence="5">Nucleotide-sugar biosynthesis; ADP-L-glycero-beta-D-manno-heptose biosynthesis; ADP-L-glycero-beta-D-manno-heptose from D-glycero-beta-D-manno-heptose 7-phosphate: step 2/4.</text>
</comment>
<evidence type="ECO:0000256" key="4">
    <source>
        <dbReference type="ARBA" id="ARBA00004496"/>
    </source>
</evidence>
<dbReference type="GO" id="GO:0005975">
    <property type="term" value="P:carbohydrate metabolic process"/>
    <property type="evidence" value="ECO:0007669"/>
    <property type="project" value="InterPro"/>
</dbReference>
<evidence type="ECO:0000256" key="2">
    <source>
        <dbReference type="ARBA" id="ARBA00001946"/>
    </source>
</evidence>
<evidence type="ECO:0000256" key="15">
    <source>
        <dbReference type="ARBA" id="ARBA00023277"/>
    </source>
</evidence>
<evidence type="ECO:0000256" key="14">
    <source>
        <dbReference type="ARBA" id="ARBA00022842"/>
    </source>
</evidence>